<dbReference type="GO" id="GO:0015421">
    <property type="term" value="F:ABC-type oligopeptide transporter activity"/>
    <property type="evidence" value="ECO:0007669"/>
    <property type="project" value="TreeGrafter"/>
</dbReference>
<dbReference type="RefSeq" id="WP_160094784.1">
    <property type="nucleotide sequence ID" value="NZ_CP047224.1"/>
</dbReference>
<dbReference type="InterPro" id="IPR027417">
    <property type="entry name" value="P-loop_NTPase"/>
</dbReference>
<reference evidence="12 13" key="2">
    <citation type="journal article" date="2020" name="MBio">
        <title>Isolation and Molecular Analysis of a Novel Neorickettsia Species That Causes Potomac Horse Fever.</title>
        <authorList>
            <person name="Teymournejad O."/>
            <person name="Lin M."/>
            <person name="Bekebrede H."/>
            <person name="Kamr A."/>
            <person name="Toribio R.E."/>
            <person name="Arroyo L.G."/>
            <person name="Baird J.D."/>
            <person name="Rikihisa Y."/>
        </authorList>
    </citation>
    <scope>NUCLEOTIDE SEQUENCE [LARGE SCALE GENOMIC DNA]</scope>
    <source>
        <strain evidence="12 13">Fin17</strain>
    </source>
</reference>
<dbReference type="AlphaFoldDB" id="A0A6P1G8U6"/>
<dbReference type="PANTHER" id="PTHR43394:SF1">
    <property type="entry name" value="ATP-BINDING CASSETTE SUB-FAMILY B MEMBER 10, MITOCHONDRIAL"/>
    <property type="match status" value="1"/>
</dbReference>
<evidence type="ECO:0000313" key="13">
    <source>
        <dbReference type="Proteomes" id="UP000464912"/>
    </source>
</evidence>
<keyword evidence="7 9" id="KW-0472">Membrane</keyword>
<name>A0A6P1G8U6_9RICK</name>
<gene>
    <name evidence="12" type="ORF">GP480_00160</name>
</gene>
<dbReference type="GO" id="GO:0005524">
    <property type="term" value="F:ATP binding"/>
    <property type="evidence" value="ECO:0007669"/>
    <property type="project" value="UniProtKB-KW"/>
</dbReference>
<evidence type="ECO:0000259" key="10">
    <source>
        <dbReference type="PROSITE" id="PS50893"/>
    </source>
</evidence>
<dbReference type="InterPro" id="IPR011527">
    <property type="entry name" value="ABC1_TM_dom"/>
</dbReference>
<keyword evidence="3 9" id="KW-0812">Transmembrane</keyword>
<feature type="transmembrane region" description="Helical" evidence="9">
    <location>
        <begin position="28"/>
        <end position="49"/>
    </location>
</feature>
<proteinExistence type="inferred from homology"/>
<protein>
    <submittedName>
        <fullName evidence="12">Type I secretion system permease/ATPase</fullName>
    </submittedName>
</protein>
<dbReference type="Pfam" id="PF00005">
    <property type="entry name" value="ABC_tran"/>
    <property type="match status" value="1"/>
</dbReference>
<dbReference type="InterPro" id="IPR003439">
    <property type="entry name" value="ABC_transporter-like_ATP-bd"/>
</dbReference>
<dbReference type="InterPro" id="IPR017871">
    <property type="entry name" value="ABC_transporter-like_CS"/>
</dbReference>
<comment type="similarity">
    <text evidence="2">Belongs to the ABC transporter superfamily.</text>
</comment>
<dbReference type="KEGG" id="nef:GP480_00160"/>
<dbReference type="InterPro" id="IPR039421">
    <property type="entry name" value="Type_1_exporter"/>
</dbReference>
<dbReference type="PANTHER" id="PTHR43394">
    <property type="entry name" value="ATP-DEPENDENT PERMEASE MDL1, MITOCHONDRIAL"/>
    <property type="match status" value="1"/>
</dbReference>
<evidence type="ECO:0000256" key="6">
    <source>
        <dbReference type="ARBA" id="ARBA00022989"/>
    </source>
</evidence>
<feature type="transmembrane region" description="Helical" evidence="9">
    <location>
        <begin position="131"/>
        <end position="151"/>
    </location>
</feature>
<keyword evidence="5" id="KW-0067">ATP-binding</keyword>
<dbReference type="Gene3D" id="3.40.50.300">
    <property type="entry name" value="P-loop containing nucleotide triphosphate hydrolases"/>
    <property type="match status" value="1"/>
</dbReference>
<dbReference type="GO" id="GO:0016887">
    <property type="term" value="F:ATP hydrolysis activity"/>
    <property type="evidence" value="ECO:0007669"/>
    <property type="project" value="InterPro"/>
</dbReference>
<keyword evidence="6 9" id="KW-1133">Transmembrane helix</keyword>
<evidence type="ECO:0000256" key="4">
    <source>
        <dbReference type="ARBA" id="ARBA00022741"/>
    </source>
</evidence>
<reference evidence="12 13" key="1">
    <citation type="journal article" date="2020" name="MBio">
        <title>Erratum for Teymournejad et al., 'Isolation and Molecular Analysis of a Novel Neorickettsia Species That Causes Potomac Horse Fever'.</title>
        <authorList>
            <person name="Teymournejad O."/>
            <person name="Lin M."/>
            <person name="Bekebrede H."/>
            <person name="Kamr A."/>
            <person name="Toribio R.E."/>
            <person name="Arroyo L.G."/>
            <person name="Baird J.D."/>
            <person name="Rikihisa Y."/>
        </authorList>
    </citation>
    <scope>NUCLEOTIDE SEQUENCE [LARGE SCALE GENOMIC DNA]</scope>
    <source>
        <strain evidence="12 13">Fin17</strain>
    </source>
</reference>
<dbReference type="InterPro" id="IPR036640">
    <property type="entry name" value="ABC1_TM_sf"/>
</dbReference>
<feature type="transmembrane region" description="Helical" evidence="9">
    <location>
        <begin position="61"/>
        <end position="83"/>
    </location>
</feature>
<keyword evidence="13" id="KW-1185">Reference proteome</keyword>
<feature type="transmembrane region" description="Helical" evidence="9">
    <location>
        <begin position="157"/>
        <end position="181"/>
    </location>
</feature>
<evidence type="ECO:0000256" key="3">
    <source>
        <dbReference type="ARBA" id="ARBA00022692"/>
    </source>
</evidence>
<feature type="domain" description="ABC transporter" evidence="10">
    <location>
        <begin position="338"/>
        <end position="574"/>
    </location>
</feature>
<sequence length="577" mass="62725">MMKITDAAVEEKLKETILHKTLHKCKSVFWTLFWFSSGINVLALFLPLYTSQVLDRVLSSGSTSTLIALTIITLCAFACSSVLDASRAMITVKVGNWFDDTLTPGLLNNAIALISVRPGTSSSETMRDMQIIRGFLTGHGVFAFFDAPWSILYLVAIFLINFTLGIVAIIGIVTLIGIALLNDFATRNLARQSNEANVRNLNEIEIATRNSEVVEAMGMVEPIVEKWSKKNTLVRDVQTLALSRSYIIMAFTKAVRFTLQIAVIGIGAYLAISGHKTAGGIIAVSILMGRALAPFEIAISNWKNLSQAKTSYSRLQNMLITSPVRSQAMELPEPTGEIEFDRVIYTPLGGSKPTIKGISFTIPAGKVVGVVGSSAAGKSTIARLIVGVLKPLAGVVRLDGADTYTWERKHFGKHVGYLPQDIELFNATVKENISRFDPNIDPAEVVRAAKIAGVHEMILHLPSGYDTVIGAGGSVLSGGQRQRIGIARAFYGNIKLLVLDEPNANLDSSGEAHLAKALRYAREARITTLLMTHNFSLLSEVEWLMLVKEGTIAFLGEKDEIIKQLSIGTKEQGSESN</sequence>
<dbReference type="EMBL" id="CP047224">
    <property type="protein sequence ID" value="QHD64897.1"/>
    <property type="molecule type" value="Genomic_DNA"/>
</dbReference>
<evidence type="ECO:0000256" key="2">
    <source>
        <dbReference type="ARBA" id="ARBA00005417"/>
    </source>
</evidence>
<dbReference type="GO" id="GO:0030253">
    <property type="term" value="P:protein secretion by the type I secretion system"/>
    <property type="evidence" value="ECO:0007669"/>
    <property type="project" value="InterPro"/>
</dbReference>
<dbReference type="PROSITE" id="PS00211">
    <property type="entry name" value="ABC_TRANSPORTER_1"/>
    <property type="match status" value="1"/>
</dbReference>
<dbReference type="Gene3D" id="1.20.1560.10">
    <property type="entry name" value="ABC transporter type 1, transmembrane domain"/>
    <property type="match status" value="1"/>
</dbReference>
<dbReference type="SUPFAM" id="SSF52540">
    <property type="entry name" value="P-loop containing nucleoside triphosphate hydrolases"/>
    <property type="match status" value="1"/>
</dbReference>
<evidence type="ECO:0000256" key="1">
    <source>
        <dbReference type="ARBA" id="ARBA00004651"/>
    </source>
</evidence>
<comment type="function">
    <text evidence="8">Part of an ABC transporter complex. Transmembrane domains (TMD) form a pore in the inner membrane and the ATP-binding domain (NBD) is responsible for energy generation.</text>
</comment>
<dbReference type="PROSITE" id="PS50893">
    <property type="entry name" value="ABC_TRANSPORTER_2"/>
    <property type="match status" value="1"/>
</dbReference>
<evidence type="ECO:0000313" key="12">
    <source>
        <dbReference type="EMBL" id="QHD64897.1"/>
    </source>
</evidence>
<dbReference type="SMART" id="SM00382">
    <property type="entry name" value="AAA"/>
    <property type="match status" value="1"/>
</dbReference>
<evidence type="ECO:0000256" key="9">
    <source>
        <dbReference type="SAM" id="Phobius"/>
    </source>
</evidence>
<dbReference type="GO" id="GO:0005886">
    <property type="term" value="C:plasma membrane"/>
    <property type="evidence" value="ECO:0007669"/>
    <property type="project" value="UniProtKB-SubCell"/>
</dbReference>
<dbReference type="InterPro" id="IPR010128">
    <property type="entry name" value="ATPase_T1SS_PrtD-like"/>
</dbReference>
<evidence type="ECO:0000256" key="5">
    <source>
        <dbReference type="ARBA" id="ARBA00022840"/>
    </source>
</evidence>
<dbReference type="NCBIfam" id="TIGR01842">
    <property type="entry name" value="type_I_sec_PrtD"/>
    <property type="match status" value="1"/>
</dbReference>
<evidence type="ECO:0000256" key="7">
    <source>
        <dbReference type="ARBA" id="ARBA00023136"/>
    </source>
</evidence>
<dbReference type="PROSITE" id="PS50929">
    <property type="entry name" value="ABC_TM1F"/>
    <property type="match status" value="1"/>
</dbReference>
<feature type="transmembrane region" description="Helical" evidence="9">
    <location>
        <begin position="254"/>
        <end position="272"/>
    </location>
</feature>
<keyword evidence="4" id="KW-0547">Nucleotide-binding</keyword>
<dbReference type="GO" id="GO:0030256">
    <property type="term" value="C:type I protein secretion system complex"/>
    <property type="evidence" value="ECO:0007669"/>
    <property type="project" value="InterPro"/>
</dbReference>
<dbReference type="Proteomes" id="UP000464912">
    <property type="component" value="Chromosome"/>
</dbReference>
<accession>A0A6P1G8U6</accession>
<dbReference type="SUPFAM" id="SSF90123">
    <property type="entry name" value="ABC transporter transmembrane region"/>
    <property type="match status" value="1"/>
</dbReference>
<feature type="domain" description="ABC transmembrane type-1" evidence="11">
    <location>
        <begin position="35"/>
        <end position="307"/>
    </location>
</feature>
<organism evidence="12 13">
    <name type="scientific">Neorickettsia findlayensis</name>
    <dbReference type="NCBI Taxonomy" id="2686014"/>
    <lineage>
        <taxon>Bacteria</taxon>
        <taxon>Pseudomonadati</taxon>
        <taxon>Pseudomonadota</taxon>
        <taxon>Alphaproteobacteria</taxon>
        <taxon>Rickettsiales</taxon>
        <taxon>Anaplasmataceae</taxon>
        <taxon>Neorickettsia</taxon>
    </lineage>
</organism>
<dbReference type="Pfam" id="PF00664">
    <property type="entry name" value="ABC_membrane"/>
    <property type="match status" value="1"/>
</dbReference>
<comment type="subcellular location">
    <subcellularLocation>
        <location evidence="1">Cell membrane</location>
        <topology evidence="1">Multi-pass membrane protein</topology>
    </subcellularLocation>
</comment>
<evidence type="ECO:0000256" key="8">
    <source>
        <dbReference type="ARBA" id="ARBA00024725"/>
    </source>
</evidence>
<dbReference type="InterPro" id="IPR003593">
    <property type="entry name" value="AAA+_ATPase"/>
</dbReference>
<evidence type="ECO:0000259" key="11">
    <source>
        <dbReference type="PROSITE" id="PS50929"/>
    </source>
</evidence>